<feature type="compositionally biased region" description="Basic and acidic residues" evidence="1">
    <location>
        <begin position="7"/>
        <end position="21"/>
    </location>
</feature>
<feature type="region of interest" description="Disordered" evidence="1">
    <location>
        <begin position="1"/>
        <end position="21"/>
    </location>
</feature>
<organism evidence="2 3">
    <name type="scientific">Paenibacillus paeoniae</name>
    <dbReference type="NCBI Taxonomy" id="2292705"/>
    <lineage>
        <taxon>Bacteria</taxon>
        <taxon>Bacillati</taxon>
        <taxon>Bacillota</taxon>
        <taxon>Bacilli</taxon>
        <taxon>Bacillales</taxon>
        <taxon>Paenibacillaceae</taxon>
        <taxon>Paenibacillus</taxon>
    </lineage>
</organism>
<gene>
    <name evidence="2" type="ORF">DX130_03215</name>
</gene>
<keyword evidence="3" id="KW-1185">Reference proteome</keyword>
<dbReference type="RefSeq" id="WP_116042785.1">
    <property type="nucleotide sequence ID" value="NZ_QUBQ01000001.1"/>
</dbReference>
<sequence>MQLEGRYSNRLEKSNKPDNRKTSRVIKLVGNRDERRWHGEVYQFLRHIMEQGIISDWNQVAFLFRSVRSPEVMRLADYMEKQGIPVFAPTRNAYFDRPEVQLALGTFGVLLSQMVDERRLPDYIKRCMVVLKKESLSPSILISLAV</sequence>
<proteinExistence type="predicted"/>
<evidence type="ECO:0000256" key="1">
    <source>
        <dbReference type="SAM" id="MobiDB-lite"/>
    </source>
</evidence>
<dbReference type="Proteomes" id="UP000261905">
    <property type="component" value="Unassembled WGS sequence"/>
</dbReference>
<evidence type="ECO:0000313" key="3">
    <source>
        <dbReference type="Proteomes" id="UP000261905"/>
    </source>
</evidence>
<dbReference type="AlphaFoldDB" id="A0A371PIM8"/>
<dbReference type="SUPFAM" id="SSF52540">
    <property type="entry name" value="P-loop containing nucleoside triphosphate hydrolases"/>
    <property type="match status" value="1"/>
</dbReference>
<dbReference type="InterPro" id="IPR027417">
    <property type="entry name" value="P-loop_NTPase"/>
</dbReference>
<protein>
    <submittedName>
        <fullName evidence="2">Uncharacterized protein</fullName>
    </submittedName>
</protein>
<evidence type="ECO:0000313" key="2">
    <source>
        <dbReference type="EMBL" id="REK76090.1"/>
    </source>
</evidence>
<reference evidence="2 3" key="1">
    <citation type="submission" date="2018-08" db="EMBL/GenBank/DDBJ databases">
        <title>Paenibacillus sp. M4BSY-1, whole genome shotgun sequence.</title>
        <authorList>
            <person name="Tuo L."/>
        </authorList>
    </citation>
    <scope>NUCLEOTIDE SEQUENCE [LARGE SCALE GENOMIC DNA]</scope>
    <source>
        <strain evidence="2 3">M4BSY-1</strain>
    </source>
</reference>
<dbReference type="EMBL" id="QUBQ01000001">
    <property type="protein sequence ID" value="REK76090.1"/>
    <property type="molecule type" value="Genomic_DNA"/>
</dbReference>
<accession>A0A371PIM8</accession>
<comment type="caution">
    <text evidence="2">The sequence shown here is derived from an EMBL/GenBank/DDBJ whole genome shotgun (WGS) entry which is preliminary data.</text>
</comment>
<name>A0A371PIM8_9BACL</name>